<comment type="caution">
    <text evidence="1">The sequence shown here is derived from an EMBL/GenBank/DDBJ whole genome shotgun (WGS) entry which is preliminary data.</text>
</comment>
<evidence type="ECO:0000313" key="2">
    <source>
        <dbReference type="Proteomes" id="UP000655208"/>
    </source>
</evidence>
<accession>A0A917TEF6</accession>
<dbReference type="Gene3D" id="1.20.120.1600">
    <property type="match status" value="1"/>
</dbReference>
<dbReference type="RefSeq" id="WP_188944836.1">
    <property type="nucleotide sequence ID" value="NZ_BMNA01000018.1"/>
</dbReference>
<organism evidence="1 2">
    <name type="scientific">Nakamurella endophytica</name>
    <dbReference type="NCBI Taxonomy" id="1748367"/>
    <lineage>
        <taxon>Bacteria</taxon>
        <taxon>Bacillati</taxon>
        <taxon>Actinomycetota</taxon>
        <taxon>Actinomycetes</taxon>
        <taxon>Nakamurellales</taxon>
        <taxon>Nakamurellaceae</taxon>
        <taxon>Nakamurella</taxon>
    </lineage>
</organism>
<dbReference type="PANTHER" id="PTHR43434:SF1">
    <property type="entry name" value="PHOSPHOGLYCOLATE PHOSPHATASE"/>
    <property type="match status" value="1"/>
</dbReference>
<dbReference type="Pfam" id="PF00702">
    <property type="entry name" value="Hydrolase"/>
    <property type="match status" value="1"/>
</dbReference>
<dbReference type="InterPro" id="IPR050155">
    <property type="entry name" value="HAD-like_hydrolase_sf"/>
</dbReference>
<sequence>MSAIPGRSGGRPAPPAVALLLDLDGTLYDSDLPVLAYARHVTEHLAPDAATAVVDGIRGFLEGRSLGLSTADLSGAEDGYQAVELLAAAAGVLPESVSRAYHASRADLASSAWAVQAPAGLVELLAELGDRAHVAVVTNAPATGVDEVLEAVRLRPWVDEVVTDAGKPVAMPALVAGLLERLGGDAAADRLLAAGDRWYSDLEPTARAGGVTAYVDRFGRGDGRPTWRAGDLTALVPDIARWCRQRAAAPAGGLR</sequence>
<reference evidence="1" key="2">
    <citation type="submission" date="2020-09" db="EMBL/GenBank/DDBJ databases">
        <authorList>
            <person name="Sun Q."/>
            <person name="Zhou Y."/>
        </authorList>
    </citation>
    <scope>NUCLEOTIDE SEQUENCE</scope>
    <source>
        <strain evidence="1">CGMCC 4.7308</strain>
    </source>
</reference>
<dbReference type="InterPro" id="IPR023214">
    <property type="entry name" value="HAD_sf"/>
</dbReference>
<dbReference type="GO" id="GO:0006281">
    <property type="term" value="P:DNA repair"/>
    <property type="evidence" value="ECO:0007669"/>
    <property type="project" value="TreeGrafter"/>
</dbReference>
<dbReference type="SUPFAM" id="SSF56784">
    <property type="entry name" value="HAD-like"/>
    <property type="match status" value="1"/>
</dbReference>
<dbReference type="EMBL" id="BMNA01000018">
    <property type="protein sequence ID" value="GGM17641.1"/>
    <property type="molecule type" value="Genomic_DNA"/>
</dbReference>
<dbReference type="InterPro" id="IPR036412">
    <property type="entry name" value="HAD-like_sf"/>
</dbReference>
<dbReference type="PANTHER" id="PTHR43434">
    <property type="entry name" value="PHOSPHOGLYCOLATE PHOSPHATASE"/>
    <property type="match status" value="1"/>
</dbReference>
<dbReference type="AlphaFoldDB" id="A0A917TEF6"/>
<dbReference type="Proteomes" id="UP000655208">
    <property type="component" value="Unassembled WGS sequence"/>
</dbReference>
<evidence type="ECO:0000313" key="1">
    <source>
        <dbReference type="EMBL" id="GGM17641.1"/>
    </source>
</evidence>
<keyword evidence="2" id="KW-1185">Reference proteome</keyword>
<name>A0A917TEF6_9ACTN</name>
<proteinExistence type="predicted"/>
<evidence type="ECO:0008006" key="3">
    <source>
        <dbReference type="Google" id="ProtNLM"/>
    </source>
</evidence>
<gene>
    <name evidence="1" type="ORF">GCM10011594_42190</name>
</gene>
<dbReference type="Gene3D" id="3.40.50.1000">
    <property type="entry name" value="HAD superfamily/HAD-like"/>
    <property type="match status" value="1"/>
</dbReference>
<protein>
    <recommendedName>
        <fullName evidence="3">FMN phosphatase YigB (HAD superfamily)</fullName>
    </recommendedName>
</protein>
<dbReference type="GO" id="GO:0008967">
    <property type="term" value="F:phosphoglycolate phosphatase activity"/>
    <property type="evidence" value="ECO:0007669"/>
    <property type="project" value="TreeGrafter"/>
</dbReference>
<reference evidence="1" key="1">
    <citation type="journal article" date="2014" name="Int. J. Syst. Evol. Microbiol.">
        <title>Complete genome sequence of Corynebacterium casei LMG S-19264T (=DSM 44701T), isolated from a smear-ripened cheese.</title>
        <authorList>
            <consortium name="US DOE Joint Genome Institute (JGI-PGF)"/>
            <person name="Walter F."/>
            <person name="Albersmeier A."/>
            <person name="Kalinowski J."/>
            <person name="Ruckert C."/>
        </authorList>
    </citation>
    <scope>NUCLEOTIDE SEQUENCE</scope>
    <source>
        <strain evidence="1">CGMCC 4.7308</strain>
    </source>
</reference>